<accession>A0AAD9J2E1</accession>
<dbReference type="Pfam" id="PF17517">
    <property type="entry name" value="IgGFc_binding"/>
    <property type="match status" value="2"/>
</dbReference>
<dbReference type="PANTHER" id="PTHR46534">
    <property type="entry name" value="IGGFC_BINDING DOMAIN-CONTAINING PROTEIN"/>
    <property type="match status" value="1"/>
</dbReference>
<organism evidence="4 5">
    <name type="scientific">Paralvinella palmiformis</name>
    <dbReference type="NCBI Taxonomy" id="53620"/>
    <lineage>
        <taxon>Eukaryota</taxon>
        <taxon>Metazoa</taxon>
        <taxon>Spiralia</taxon>
        <taxon>Lophotrochozoa</taxon>
        <taxon>Annelida</taxon>
        <taxon>Polychaeta</taxon>
        <taxon>Sedentaria</taxon>
        <taxon>Canalipalpata</taxon>
        <taxon>Terebellida</taxon>
        <taxon>Terebelliformia</taxon>
        <taxon>Alvinellidae</taxon>
        <taxon>Paralvinella</taxon>
    </lineage>
</organism>
<keyword evidence="2" id="KW-0812">Transmembrane</keyword>
<dbReference type="Proteomes" id="UP001208570">
    <property type="component" value="Unassembled WGS sequence"/>
</dbReference>
<evidence type="ECO:0000313" key="4">
    <source>
        <dbReference type="EMBL" id="KAK2145289.1"/>
    </source>
</evidence>
<proteinExistence type="predicted"/>
<sequence length="652" mass="72036">MVQAAFVYLLVMVDMSYYHREDNGRLDVYVTSYEPTDVRVYLPWSDVTTTHSVNGETLRLTYNLTTQQLQLGLQRGVRVETTSKVTIQVTMGKLMLTNEIGYLSLPLTPSSTQYFLASYTRSLTAYRQIYSVMTYKRAADVTVYKHQGGSRVLVTSFTVEPYRVRHVVVQEPKVDITGFYLESTAPVAVFSGHQCANVPVSALFCDPIFQQLLPLSDLGTDYVLTPIRGRSSNVGYTARIVKTTADTDVFLEHPDRSEVLSTTYHGSGACPESRRSGSETAILSAECSAHPEIGDFIEVRSRNASMAISVHCTRPCSVMQYNHGGNMDKSKSDPFMMLVLPLRSAGYDVIRFTTFPLMAKGKRLENENHVNIITSASRSSGLRLDGHPIETDDVVIIGSDVGDLAVSSVTINPGDHVIEQINPSVSILVQLYCHGGSGGFGGKSGSAMPVDRASWLNHSWTVRSDTTTSNNAISGRPYTTPVLSVPTSSHHTESKVTSLPGTRSRRPTRLPTTLASTRSRRPTRLPTTLTSTRSRRPTRLPTTLTSTRSRRPTRLPTTLTSTRSRRPTRLPTTLASTRSRRPTRLPTTLTILIIMIVVVIILGVLLLNVTTALFVVLVRSLSPTNKQKFGNHADLYKQTPGELDGKEYEPVW</sequence>
<dbReference type="EMBL" id="JAODUP010000690">
    <property type="protein sequence ID" value="KAK2145289.1"/>
    <property type="molecule type" value="Genomic_DNA"/>
</dbReference>
<dbReference type="AlphaFoldDB" id="A0AAD9J2E1"/>
<reference evidence="4" key="1">
    <citation type="journal article" date="2023" name="Mol. Biol. Evol.">
        <title>Third-Generation Sequencing Reveals the Adaptive Role of the Epigenome in Three Deep-Sea Polychaetes.</title>
        <authorList>
            <person name="Perez M."/>
            <person name="Aroh O."/>
            <person name="Sun Y."/>
            <person name="Lan Y."/>
            <person name="Juniper S.K."/>
            <person name="Young C.R."/>
            <person name="Angers B."/>
            <person name="Qian P.Y."/>
        </authorList>
    </citation>
    <scope>NUCLEOTIDE SEQUENCE</scope>
    <source>
        <strain evidence="4">P08H-3</strain>
    </source>
</reference>
<comment type="caution">
    <text evidence="4">The sequence shown here is derived from an EMBL/GenBank/DDBJ whole genome shotgun (WGS) entry which is preliminary data.</text>
</comment>
<keyword evidence="2" id="KW-1133">Transmembrane helix</keyword>
<feature type="transmembrane region" description="Helical" evidence="2">
    <location>
        <begin position="589"/>
        <end position="618"/>
    </location>
</feature>
<dbReference type="PANTHER" id="PTHR46534:SF1">
    <property type="entry name" value="IGGFC-BINDING PROTEIN N-TERMINAL DOMAIN-CONTAINING PROTEIN"/>
    <property type="match status" value="1"/>
</dbReference>
<gene>
    <name evidence="4" type="ORF">LSH36_690g04073</name>
</gene>
<evidence type="ECO:0000256" key="2">
    <source>
        <dbReference type="SAM" id="Phobius"/>
    </source>
</evidence>
<evidence type="ECO:0000313" key="5">
    <source>
        <dbReference type="Proteomes" id="UP001208570"/>
    </source>
</evidence>
<keyword evidence="5" id="KW-1185">Reference proteome</keyword>
<name>A0AAD9J2E1_9ANNE</name>
<keyword evidence="2" id="KW-0472">Membrane</keyword>
<evidence type="ECO:0000259" key="3">
    <source>
        <dbReference type="Pfam" id="PF17517"/>
    </source>
</evidence>
<feature type="region of interest" description="Disordered" evidence="1">
    <location>
        <begin position="465"/>
        <end position="580"/>
    </location>
</feature>
<feature type="domain" description="IgGFc-binding protein N-terminal" evidence="3">
    <location>
        <begin position="102"/>
        <end position="255"/>
    </location>
</feature>
<evidence type="ECO:0000256" key="1">
    <source>
        <dbReference type="SAM" id="MobiDB-lite"/>
    </source>
</evidence>
<dbReference type="InterPro" id="IPR035234">
    <property type="entry name" value="IgGFc-bd_N"/>
</dbReference>
<protein>
    <recommendedName>
        <fullName evidence="3">IgGFc-binding protein N-terminal domain-containing protein</fullName>
    </recommendedName>
</protein>
<feature type="domain" description="IgGFc-binding protein N-terminal" evidence="3">
    <location>
        <begin position="294"/>
        <end position="421"/>
    </location>
</feature>